<name>A0A841FUB3_9ACTN</name>
<comment type="caution">
    <text evidence="1">The sequence shown here is derived from an EMBL/GenBank/DDBJ whole genome shotgun (WGS) entry which is preliminary data.</text>
</comment>
<dbReference type="EMBL" id="JACHGT010000024">
    <property type="protein sequence ID" value="MBB6039596.1"/>
    <property type="molecule type" value="Genomic_DNA"/>
</dbReference>
<organism evidence="1 2">
    <name type="scientific">Phytomonospora endophytica</name>
    <dbReference type="NCBI Taxonomy" id="714109"/>
    <lineage>
        <taxon>Bacteria</taxon>
        <taxon>Bacillati</taxon>
        <taxon>Actinomycetota</taxon>
        <taxon>Actinomycetes</taxon>
        <taxon>Micromonosporales</taxon>
        <taxon>Micromonosporaceae</taxon>
        <taxon>Phytomonospora</taxon>
    </lineage>
</organism>
<evidence type="ECO:0000313" key="1">
    <source>
        <dbReference type="EMBL" id="MBB6039596.1"/>
    </source>
</evidence>
<dbReference type="Proteomes" id="UP000548476">
    <property type="component" value="Unassembled WGS sequence"/>
</dbReference>
<keyword evidence="2" id="KW-1185">Reference proteome</keyword>
<dbReference type="RefSeq" id="WP_184792686.1">
    <property type="nucleotide sequence ID" value="NZ_BONT01000028.1"/>
</dbReference>
<accession>A0A841FUB3</accession>
<sequence>MDDTVRTFVELVKQKQHRIVMDVAAANLGSPLPDIQAALRVRLVGTGASDAEIAAWAEMIHSTARAPHLDDADRRS</sequence>
<protein>
    <submittedName>
        <fullName evidence="1">Uncharacterized protein</fullName>
    </submittedName>
</protein>
<evidence type="ECO:0000313" key="2">
    <source>
        <dbReference type="Proteomes" id="UP000548476"/>
    </source>
</evidence>
<reference evidence="1 2" key="1">
    <citation type="submission" date="2020-08" db="EMBL/GenBank/DDBJ databases">
        <title>Genomic Encyclopedia of Type Strains, Phase IV (KMG-IV): sequencing the most valuable type-strain genomes for metagenomic binning, comparative biology and taxonomic classification.</title>
        <authorList>
            <person name="Goeker M."/>
        </authorList>
    </citation>
    <scope>NUCLEOTIDE SEQUENCE [LARGE SCALE GENOMIC DNA]</scope>
    <source>
        <strain evidence="1 2">YIM 65646</strain>
    </source>
</reference>
<proteinExistence type="predicted"/>
<gene>
    <name evidence="1" type="ORF">HNR73_007493</name>
</gene>
<dbReference type="AlphaFoldDB" id="A0A841FUB3"/>